<dbReference type="AlphaFoldDB" id="A0AAV4WPE5"/>
<evidence type="ECO:0008006" key="3">
    <source>
        <dbReference type="Google" id="ProtNLM"/>
    </source>
</evidence>
<comment type="caution">
    <text evidence="1">The sequence shown here is derived from an EMBL/GenBank/DDBJ whole genome shotgun (WGS) entry which is preliminary data.</text>
</comment>
<dbReference type="Proteomes" id="UP001054945">
    <property type="component" value="Unassembled WGS sequence"/>
</dbReference>
<proteinExistence type="predicted"/>
<keyword evidence="2" id="KW-1185">Reference proteome</keyword>
<accession>A0AAV4WPE5</accession>
<reference evidence="1 2" key="1">
    <citation type="submission" date="2021-06" db="EMBL/GenBank/DDBJ databases">
        <title>Caerostris extrusa draft genome.</title>
        <authorList>
            <person name="Kono N."/>
            <person name="Arakawa K."/>
        </authorList>
    </citation>
    <scope>NUCLEOTIDE SEQUENCE [LARGE SCALE GENOMIC DNA]</scope>
</reference>
<dbReference type="EMBL" id="BPLR01016484">
    <property type="protein sequence ID" value="GIY84193.1"/>
    <property type="molecule type" value="Genomic_DNA"/>
</dbReference>
<sequence>MRNPAPNDFMFSFMKCDSLGGSSKITTKVYQMRYIGALSLGWMGSEGLIPKAMEDFLKKIQCVYLQRRHNYYFQLFFRRVSNWTPQK</sequence>
<gene>
    <name evidence="1" type="ORF">CEXT_246071</name>
</gene>
<protein>
    <recommendedName>
        <fullName evidence="3">LAGLIDADG homing endonuclease</fullName>
    </recommendedName>
</protein>
<evidence type="ECO:0000313" key="1">
    <source>
        <dbReference type="EMBL" id="GIY84193.1"/>
    </source>
</evidence>
<evidence type="ECO:0000313" key="2">
    <source>
        <dbReference type="Proteomes" id="UP001054945"/>
    </source>
</evidence>
<name>A0AAV4WPE5_CAEEX</name>
<organism evidence="1 2">
    <name type="scientific">Caerostris extrusa</name>
    <name type="common">Bark spider</name>
    <name type="synonym">Caerostris bankana</name>
    <dbReference type="NCBI Taxonomy" id="172846"/>
    <lineage>
        <taxon>Eukaryota</taxon>
        <taxon>Metazoa</taxon>
        <taxon>Ecdysozoa</taxon>
        <taxon>Arthropoda</taxon>
        <taxon>Chelicerata</taxon>
        <taxon>Arachnida</taxon>
        <taxon>Araneae</taxon>
        <taxon>Araneomorphae</taxon>
        <taxon>Entelegynae</taxon>
        <taxon>Araneoidea</taxon>
        <taxon>Araneidae</taxon>
        <taxon>Caerostris</taxon>
    </lineage>
</organism>